<proteinExistence type="predicted"/>
<name>A0A396GY88_MEDTR</name>
<dbReference type="Proteomes" id="UP000265566">
    <property type="component" value="Chromosome 7"/>
</dbReference>
<dbReference type="AlphaFoldDB" id="A0A396GY88"/>
<sequence length="87" mass="10189">MPNTNLSTQLVQDQPALQEFIPSHPEALGRNGEENGKADLSFLREEIQNLGFLCFFSQPKTLQVQVFKLMFYLKHRVDYMILYLFLH</sequence>
<dbReference type="Gramene" id="rna39784">
    <property type="protein sequence ID" value="RHN45443.1"/>
    <property type="gene ID" value="gene39784"/>
</dbReference>
<accession>A0A396GY88</accession>
<evidence type="ECO:0000313" key="1">
    <source>
        <dbReference type="EMBL" id="RHN45443.1"/>
    </source>
</evidence>
<comment type="caution">
    <text evidence="1">The sequence shown here is derived from an EMBL/GenBank/DDBJ whole genome shotgun (WGS) entry which is preliminary data.</text>
</comment>
<organism evidence="1">
    <name type="scientific">Medicago truncatula</name>
    <name type="common">Barrel medic</name>
    <name type="synonym">Medicago tribuloides</name>
    <dbReference type="NCBI Taxonomy" id="3880"/>
    <lineage>
        <taxon>Eukaryota</taxon>
        <taxon>Viridiplantae</taxon>
        <taxon>Streptophyta</taxon>
        <taxon>Embryophyta</taxon>
        <taxon>Tracheophyta</taxon>
        <taxon>Spermatophyta</taxon>
        <taxon>Magnoliopsida</taxon>
        <taxon>eudicotyledons</taxon>
        <taxon>Gunneridae</taxon>
        <taxon>Pentapetalae</taxon>
        <taxon>rosids</taxon>
        <taxon>fabids</taxon>
        <taxon>Fabales</taxon>
        <taxon>Fabaceae</taxon>
        <taxon>Papilionoideae</taxon>
        <taxon>50 kb inversion clade</taxon>
        <taxon>NPAAA clade</taxon>
        <taxon>Hologalegina</taxon>
        <taxon>IRL clade</taxon>
        <taxon>Trifolieae</taxon>
        <taxon>Medicago</taxon>
    </lineage>
</organism>
<dbReference type="EMBL" id="PSQE01000007">
    <property type="protein sequence ID" value="RHN45443.1"/>
    <property type="molecule type" value="Genomic_DNA"/>
</dbReference>
<reference evidence="1" key="1">
    <citation type="journal article" date="2018" name="Nat. Plants">
        <title>Whole-genome landscape of Medicago truncatula symbiotic genes.</title>
        <authorList>
            <person name="Pecrix Y."/>
            <person name="Gamas P."/>
            <person name="Carrere S."/>
        </authorList>
    </citation>
    <scope>NUCLEOTIDE SEQUENCE</scope>
    <source>
        <tissue evidence="1">Leaves</tissue>
    </source>
</reference>
<gene>
    <name evidence="1" type="ORF">MtrunA17_Chr7g0231261</name>
</gene>
<protein>
    <submittedName>
        <fullName evidence="1">Uncharacterized protein</fullName>
    </submittedName>
</protein>